<sequence>MIRHANRSKLVSVANGTPVCSGRRQFAMGTKSGLRLRPPRERGVWCAFGLALALHAALATLVISGAHGPQGPAAASNTVVTGRLASLPIASPLPRIASQPPMSHVPTQTSRLAASNEPTSVAPQHGNRLTQRHARVEAALAARFAATHRTHLAVVRRSAPPPDGPIDRERATRLAFLQSIAGSPTLEGGLPRTENVGSVSPGYADKVAKRVRANVLAPFAIRGDRSAVIAVTCAPTGALLSVTLRRSSGNPQWDSAALNAVEKTDPMPADLDGTTPTSFLIAFQPKG</sequence>
<dbReference type="AlphaFoldDB" id="A0A4P8ITL8"/>
<feature type="compositionally biased region" description="Polar residues" evidence="5">
    <location>
        <begin position="105"/>
        <end position="122"/>
    </location>
</feature>
<keyword evidence="2 6" id="KW-0812">Transmembrane</keyword>
<dbReference type="Gene3D" id="3.30.1150.10">
    <property type="match status" value="1"/>
</dbReference>
<protein>
    <submittedName>
        <fullName evidence="7">TonB family protein</fullName>
    </submittedName>
</protein>
<comment type="subcellular location">
    <subcellularLocation>
        <location evidence="1">Membrane</location>
        <topology evidence="1">Single-pass membrane protein</topology>
    </subcellularLocation>
</comment>
<accession>A0A4P8ITL8</accession>
<evidence type="ECO:0000256" key="5">
    <source>
        <dbReference type="SAM" id="MobiDB-lite"/>
    </source>
</evidence>
<evidence type="ECO:0000256" key="6">
    <source>
        <dbReference type="SAM" id="Phobius"/>
    </source>
</evidence>
<dbReference type="SUPFAM" id="SSF74653">
    <property type="entry name" value="TolA/TonB C-terminal domain"/>
    <property type="match status" value="1"/>
</dbReference>
<evidence type="ECO:0000256" key="3">
    <source>
        <dbReference type="ARBA" id="ARBA00022989"/>
    </source>
</evidence>
<name>A0A4P8ITL8_9BURK</name>
<keyword evidence="4 6" id="KW-0472">Membrane</keyword>
<evidence type="ECO:0000256" key="4">
    <source>
        <dbReference type="ARBA" id="ARBA00023136"/>
    </source>
</evidence>
<proteinExistence type="predicted"/>
<dbReference type="Proteomes" id="UP000298656">
    <property type="component" value="Chromosome 1"/>
</dbReference>
<dbReference type="NCBIfam" id="TIGR01352">
    <property type="entry name" value="tonB_Cterm"/>
    <property type="match status" value="1"/>
</dbReference>
<feature type="region of interest" description="Disordered" evidence="5">
    <location>
        <begin position="95"/>
        <end position="130"/>
    </location>
</feature>
<dbReference type="InterPro" id="IPR006260">
    <property type="entry name" value="TonB/TolA_C"/>
</dbReference>
<dbReference type="EMBL" id="CP040077">
    <property type="protein sequence ID" value="QCP50404.1"/>
    <property type="molecule type" value="Genomic_DNA"/>
</dbReference>
<dbReference type="GO" id="GO:0016020">
    <property type="term" value="C:membrane"/>
    <property type="evidence" value="ECO:0007669"/>
    <property type="project" value="UniProtKB-SubCell"/>
</dbReference>
<gene>
    <name evidence="7" type="ORF">FAZ95_15245</name>
</gene>
<evidence type="ECO:0000256" key="1">
    <source>
        <dbReference type="ARBA" id="ARBA00004167"/>
    </source>
</evidence>
<evidence type="ECO:0000256" key="2">
    <source>
        <dbReference type="ARBA" id="ARBA00022692"/>
    </source>
</evidence>
<dbReference type="OrthoDB" id="5298892at2"/>
<evidence type="ECO:0000313" key="8">
    <source>
        <dbReference type="Proteomes" id="UP000298656"/>
    </source>
</evidence>
<reference evidence="7 8" key="1">
    <citation type="submission" date="2019-05" db="EMBL/GenBank/DDBJ databases">
        <title>Burkholderia sp. DHOD12, isolated from subtropical forest soil.</title>
        <authorList>
            <person name="Gao Z.-H."/>
            <person name="Qiu L.-H."/>
        </authorList>
    </citation>
    <scope>NUCLEOTIDE SEQUENCE [LARGE SCALE GENOMIC DNA]</scope>
    <source>
        <strain evidence="7 8">DHOD12</strain>
    </source>
</reference>
<feature type="transmembrane region" description="Helical" evidence="6">
    <location>
        <begin position="44"/>
        <end position="66"/>
    </location>
</feature>
<organism evidence="7 8">
    <name type="scientific">Trinickia violacea</name>
    <dbReference type="NCBI Taxonomy" id="2571746"/>
    <lineage>
        <taxon>Bacteria</taxon>
        <taxon>Pseudomonadati</taxon>
        <taxon>Pseudomonadota</taxon>
        <taxon>Betaproteobacteria</taxon>
        <taxon>Burkholderiales</taxon>
        <taxon>Burkholderiaceae</taxon>
        <taxon>Trinickia</taxon>
    </lineage>
</organism>
<keyword evidence="8" id="KW-1185">Reference proteome</keyword>
<dbReference type="KEGG" id="tvl:FAZ95_15245"/>
<keyword evidence="3 6" id="KW-1133">Transmembrane helix</keyword>
<dbReference type="Pfam" id="PF13103">
    <property type="entry name" value="TonB_2"/>
    <property type="match status" value="1"/>
</dbReference>
<evidence type="ECO:0000313" key="7">
    <source>
        <dbReference type="EMBL" id="QCP50404.1"/>
    </source>
</evidence>